<dbReference type="AlphaFoldDB" id="A0A8T0AM46"/>
<accession>A0A8T0AM46</accession>
<dbReference type="Proteomes" id="UP000606274">
    <property type="component" value="Unassembled WGS sequence"/>
</dbReference>
<dbReference type="SUPFAM" id="SSF54117">
    <property type="entry name" value="Interleukin 8-like chemokines"/>
    <property type="match status" value="1"/>
</dbReference>
<dbReference type="InterPro" id="IPR036048">
    <property type="entry name" value="Interleukin_8-like_sf"/>
</dbReference>
<keyword evidence="5" id="KW-1185">Reference proteome</keyword>
<evidence type="ECO:0000256" key="1">
    <source>
        <dbReference type="ARBA" id="ARBA00022514"/>
    </source>
</evidence>
<sequence length="100" mass="11180">MLDCKKNCHTLIVVLLVLLGCITAASGNYRRPTRVGLICCEAVSRAMIPAHIKLTAYKRQNALKPCVEAVIFFSENEKYCSDPAARWISKKVKGLKEIKE</sequence>
<dbReference type="GO" id="GO:0005615">
    <property type="term" value="C:extracellular space"/>
    <property type="evidence" value="ECO:0007669"/>
    <property type="project" value="UniProtKB-KW"/>
</dbReference>
<dbReference type="GO" id="GO:0006955">
    <property type="term" value="P:immune response"/>
    <property type="evidence" value="ECO:0007669"/>
    <property type="project" value="InterPro"/>
</dbReference>
<dbReference type="EMBL" id="JABFDY010000021">
    <property type="protein sequence ID" value="KAF7691788.1"/>
    <property type="molecule type" value="Genomic_DNA"/>
</dbReference>
<keyword evidence="2" id="KW-0732">Signal</keyword>
<evidence type="ECO:0000256" key="2">
    <source>
        <dbReference type="SAM" id="SignalP"/>
    </source>
</evidence>
<feature type="signal peptide" evidence="2">
    <location>
        <begin position="1"/>
        <end position="27"/>
    </location>
</feature>
<keyword evidence="1" id="KW-0202">Cytokine</keyword>
<dbReference type="InterPro" id="IPR001811">
    <property type="entry name" value="Chemokine_IL8-like_dom"/>
</dbReference>
<protein>
    <recommendedName>
        <fullName evidence="3">Chemokine interleukin-8-like domain-containing protein</fullName>
    </recommendedName>
</protein>
<feature type="chain" id="PRO_5035776929" description="Chemokine interleukin-8-like domain-containing protein" evidence="2">
    <location>
        <begin position="28"/>
        <end position="100"/>
    </location>
</feature>
<dbReference type="Pfam" id="PF00048">
    <property type="entry name" value="IL8"/>
    <property type="match status" value="1"/>
</dbReference>
<evidence type="ECO:0000313" key="5">
    <source>
        <dbReference type="Proteomes" id="UP000606274"/>
    </source>
</evidence>
<dbReference type="GO" id="GO:0008009">
    <property type="term" value="F:chemokine activity"/>
    <property type="evidence" value="ECO:0007669"/>
    <property type="project" value="InterPro"/>
</dbReference>
<feature type="domain" description="Chemokine interleukin-8-like" evidence="3">
    <location>
        <begin position="39"/>
        <end position="94"/>
    </location>
</feature>
<name>A0A8T0AM46_SILME</name>
<evidence type="ECO:0000259" key="3">
    <source>
        <dbReference type="Pfam" id="PF00048"/>
    </source>
</evidence>
<dbReference type="OrthoDB" id="9930747at2759"/>
<organism evidence="4 5">
    <name type="scientific">Silurus meridionalis</name>
    <name type="common">Southern catfish</name>
    <name type="synonym">Silurus soldatovi meridionalis</name>
    <dbReference type="NCBI Taxonomy" id="175797"/>
    <lineage>
        <taxon>Eukaryota</taxon>
        <taxon>Metazoa</taxon>
        <taxon>Chordata</taxon>
        <taxon>Craniata</taxon>
        <taxon>Vertebrata</taxon>
        <taxon>Euteleostomi</taxon>
        <taxon>Actinopterygii</taxon>
        <taxon>Neopterygii</taxon>
        <taxon>Teleostei</taxon>
        <taxon>Ostariophysi</taxon>
        <taxon>Siluriformes</taxon>
        <taxon>Siluridae</taxon>
        <taxon>Silurus</taxon>
    </lineage>
</organism>
<gene>
    <name evidence="4" type="ORF">HF521_010755</name>
</gene>
<proteinExistence type="predicted"/>
<reference evidence="4" key="1">
    <citation type="submission" date="2020-08" db="EMBL/GenBank/DDBJ databases">
        <title>Chromosome-level assembly of Southern catfish (Silurus meridionalis) provides insights into visual adaptation to the nocturnal and benthic lifestyles.</title>
        <authorList>
            <person name="Zhang Y."/>
            <person name="Wang D."/>
            <person name="Peng Z."/>
        </authorList>
    </citation>
    <scope>NUCLEOTIDE SEQUENCE</scope>
    <source>
        <strain evidence="4">SWU-2019-XX</strain>
        <tissue evidence="4">Muscle</tissue>
    </source>
</reference>
<evidence type="ECO:0000313" key="4">
    <source>
        <dbReference type="EMBL" id="KAF7691788.1"/>
    </source>
</evidence>
<comment type="caution">
    <text evidence="4">The sequence shown here is derived from an EMBL/GenBank/DDBJ whole genome shotgun (WGS) entry which is preliminary data.</text>
</comment>
<dbReference type="Gene3D" id="2.40.50.40">
    <property type="match status" value="1"/>
</dbReference>
<dbReference type="PROSITE" id="PS51257">
    <property type="entry name" value="PROKAR_LIPOPROTEIN"/>
    <property type="match status" value="1"/>
</dbReference>